<dbReference type="GO" id="GO:0005929">
    <property type="term" value="C:cilium"/>
    <property type="evidence" value="ECO:0007669"/>
    <property type="project" value="TreeGrafter"/>
</dbReference>
<name>A0A8J9Z522_BRALA</name>
<dbReference type="OrthoDB" id="1899781at2759"/>
<evidence type="ECO:0000313" key="5">
    <source>
        <dbReference type="Proteomes" id="UP000838412"/>
    </source>
</evidence>
<feature type="compositionally biased region" description="Polar residues" evidence="1">
    <location>
        <begin position="178"/>
        <end position="187"/>
    </location>
</feature>
<dbReference type="PROSITE" id="PS51352">
    <property type="entry name" value="THIOREDOXIN_2"/>
    <property type="match status" value="1"/>
</dbReference>
<dbReference type="InterPro" id="IPR042418">
    <property type="entry name" value="TXNDC15"/>
</dbReference>
<feature type="region of interest" description="Disordered" evidence="1">
    <location>
        <begin position="48"/>
        <end position="272"/>
    </location>
</feature>
<protein>
    <submittedName>
        <fullName evidence="4">TXNDC15 protein</fullName>
    </submittedName>
</protein>
<evidence type="ECO:0000256" key="1">
    <source>
        <dbReference type="SAM" id="MobiDB-lite"/>
    </source>
</evidence>
<dbReference type="EMBL" id="OV696700">
    <property type="protein sequence ID" value="CAH1247226.1"/>
    <property type="molecule type" value="Genomic_DNA"/>
</dbReference>
<dbReference type="SUPFAM" id="SSF52833">
    <property type="entry name" value="Thioredoxin-like"/>
    <property type="match status" value="1"/>
</dbReference>
<proteinExistence type="predicted"/>
<dbReference type="Proteomes" id="UP000838412">
    <property type="component" value="Chromosome 15"/>
</dbReference>
<dbReference type="Gene3D" id="3.40.30.10">
    <property type="entry name" value="Glutaredoxin"/>
    <property type="match status" value="1"/>
</dbReference>
<feature type="compositionally biased region" description="Basic and acidic residues" evidence="1">
    <location>
        <begin position="97"/>
        <end position="142"/>
    </location>
</feature>
<feature type="compositionally biased region" description="Low complexity" evidence="1">
    <location>
        <begin position="156"/>
        <end position="177"/>
    </location>
</feature>
<sequence length="463" mass="49141">MAAPMLQKPRQWYGQCLVVFLVLSTARAQLASAGNKHDSSAFYDGMEELLQPETESAHSSVEADRTSAPGDPEPKRTEDSVPTETDSGRQESYLAAEVDRTDSSLPVESEKPERSYTESDRTEGSLAVESEREAGSATEPDRTLVSQDVESDVESSKSFSTSESEGSTVSGLEGTSSNVGSEGTTDLSGDEADRNSESPNMESGETLSVEEPQENSGVDQGDGTNQTLPAPVTPGNTTGGNGTGDQPVEEAGSAAGSKPAPKKVSCAPRDLSDGDSLSVKVVNGSELIHVLKATQNAAGNGTAEGDCVLIMFYAAWCPFSAAAAPAYHALPRAFPSIRVLAIDAIANSHLNTRFGTVAVPNIMLFYNGKALSRFNQSERSLEQLRMFVKNHTGLDGDPSVEIRPEDFDGPLPTAPSHEPDYFLWASWAFVATFAVVAMARSSPGKRLLVRLGVLVPVQHQHAD</sequence>
<keyword evidence="5" id="KW-1185">Reference proteome</keyword>
<dbReference type="AlphaFoldDB" id="A0A8J9Z522"/>
<dbReference type="GO" id="GO:0060271">
    <property type="term" value="P:cilium assembly"/>
    <property type="evidence" value="ECO:0007669"/>
    <property type="project" value="TreeGrafter"/>
</dbReference>
<dbReference type="InterPro" id="IPR013766">
    <property type="entry name" value="Thioredoxin_domain"/>
</dbReference>
<gene>
    <name evidence="4" type="primary">TXNDC15</name>
    <name evidence="4" type="ORF">BLAG_LOCUS8966</name>
</gene>
<feature type="domain" description="Thioredoxin" evidence="3">
    <location>
        <begin position="254"/>
        <end position="393"/>
    </location>
</feature>
<organism evidence="4 5">
    <name type="scientific">Branchiostoma lanceolatum</name>
    <name type="common">Common lancelet</name>
    <name type="synonym">Amphioxus lanceolatum</name>
    <dbReference type="NCBI Taxonomy" id="7740"/>
    <lineage>
        <taxon>Eukaryota</taxon>
        <taxon>Metazoa</taxon>
        <taxon>Chordata</taxon>
        <taxon>Cephalochordata</taxon>
        <taxon>Leptocardii</taxon>
        <taxon>Amphioxiformes</taxon>
        <taxon>Branchiostomatidae</taxon>
        <taxon>Branchiostoma</taxon>
    </lineage>
</organism>
<feature type="chain" id="PRO_5035465559" evidence="2">
    <location>
        <begin position="29"/>
        <end position="463"/>
    </location>
</feature>
<dbReference type="InterPro" id="IPR036249">
    <property type="entry name" value="Thioredoxin-like_sf"/>
</dbReference>
<dbReference type="PANTHER" id="PTHR14684">
    <property type="entry name" value="THIOREDOXIN DOMAIN-CONTAINING PROTEIN 15"/>
    <property type="match status" value="1"/>
</dbReference>
<feature type="signal peptide" evidence="2">
    <location>
        <begin position="1"/>
        <end position="28"/>
    </location>
</feature>
<accession>A0A8J9Z522</accession>
<evidence type="ECO:0000259" key="3">
    <source>
        <dbReference type="PROSITE" id="PS51352"/>
    </source>
</evidence>
<feature type="compositionally biased region" description="Polar residues" evidence="1">
    <location>
        <begin position="214"/>
        <end position="228"/>
    </location>
</feature>
<dbReference type="PANTHER" id="PTHR14684:SF2">
    <property type="entry name" value="THIOREDOXIN DOMAIN-CONTAINING PROTEIN 15"/>
    <property type="match status" value="1"/>
</dbReference>
<dbReference type="Pfam" id="PF00085">
    <property type="entry name" value="Thioredoxin"/>
    <property type="match status" value="1"/>
</dbReference>
<keyword evidence="2" id="KW-0732">Signal</keyword>
<feature type="compositionally biased region" description="Polar residues" evidence="1">
    <location>
        <begin position="197"/>
        <end position="206"/>
    </location>
</feature>
<evidence type="ECO:0000313" key="4">
    <source>
        <dbReference type="EMBL" id="CAH1247226.1"/>
    </source>
</evidence>
<evidence type="ECO:0000256" key="2">
    <source>
        <dbReference type="SAM" id="SignalP"/>
    </source>
</evidence>
<reference evidence="4" key="1">
    <citation type="submission" date="2022-01" db="EMBL/GenBank/DDBJ databases">
        <authorList>
            <person name="Braso-Vives M."/>
        </authorList>
    </citation>
    <scope>NUCLEOTIDE SEQUENCE</scope>
</reference>